<evidence type="ECO:0000256" key="1">
    <source>
        <dbReference type="ARBA" id="ARBA00007626"/>
    </source>
</evidence>
<comment type="similarity">
    <text evidence="1">Belongs to the PPR family. P subfamily.</text>
</comment>
<gene>
    <name evidence="4" type="ORF">FPE_LOCUS31207</name>
</gene>
<dbReference type="EMBL" id="OU503055">
    <property type="protein sequence ID" value="CAI9783686.1"/>
    <property type="molecule type" value="Genomic_DNA"/>
</dbReference>
<accession>A0AAD2ED65</accession>
<dbReference type="Gene3D" id="1.25.40.10">
    <property type="entry name" value="Tetratricopeptide repeat domain"/>
    <property type="match status" value="2"/>
</dbReference>
<keyword evidence="5" id="KW-1185">Reference proteome</keyword>
<dbReference type="Proteomes" id="UP000834106">
    <property type="component" value="Chromosome 20"/>
</dbReference>
<dbReference type="InterPro" id="IPR011990">
    <property type="entry name" value="TPR-like_helical_dom_sf"/>
</dbReference>
<dbReference type="PROSITE" id="PS51375">
    <property type="entry name" value="PPR"/>
    <property type="match status" value="3"/>
</dbReference>
<dbReference type="InterPro" id="IPR050667">
    <property type="entry name" value="PPR-containing_protein"/>
</dbReference>
<organism evidence="4 5">
    <name type="scientific">Fraxinus pennsylvanica</name>
    <dbReference type="NCBI Taxonomy" id="56036"/>
    <lineage>
        <taxon>Eukaryota</taxon>
        <taxon>Viridiplantae</taxon>
        <taxon>Streptophyta</taxon>
        <taxon>Embryophyta</taxon>
        <taxon>Tracheophyta</taxon>
        <taxon>Spermatophyta</taxon>
        <taxon>Magnoliopsida</taxon>
        <taxon>eudicotyledons</taxon>
        <taxon>Gunneridae</taxon>
        <taxon>Pentapetalae</taxon>
        <taxon>asterids</taxon>
        <taxon>lamiids</taxon>
        <taxon>Lamiales</taxon>
        <taxon>Oleaceae</taxon>
        <taxon>Oleeae</taxon>
        <taxon>Fraxinus</taxon>
    </lineage>
</organism>
<dbReference type="InterPro" id="IPR002885">
    <property type="entry name" value="PPR_rpt"/>
</dbReference>
<feature type="repeat" description="PPR" evidence="3">
    <location>
        <begin position="89"/>
        <end position="125"/>
    </location>
</feature>
<dbReference type="NCBIfam" id="TIGR00756">
    <property type="entry name" value="PPR"/>
    <property type="match status" value="3"/>
</dbReference>
<dbReference type="AlphaFoldDB" id="A0AAD2ED65"/>
<proteinExistence type="inferred from homology"/>
<keyword evidence="2" id="KW-0677">Repeat</keyword>
<dbReference type="PANTHER" id="PTHR47939">
    <property type="entry name" value="MEMBRANE-ASSOCIATED SALT-INDUCIBLE PROTEIN-LIKE"/>
    <property type="match status" value="1"/>
</dbReference>
<evidence type="ECO:0000313" key="5">
    <source>
        <dbReference type="Proteomes" id="UP000834106"/>
    </source>
</evidence>
<reference evidence="4" key="1">
    <citation type="submission" date="2023-05" db="EMBL/GenBank/DDBJ databases">
        <authorList>
            <person name="Huff M."/>
        </authorList>
    </citation>
    <scope>NUCLEOTIDE SEQUENCE</scope>
</reference>
<name>A0AAD2ED65_9LAMI</name>
<evidence type="ECO:0000256" key="2">
    <source>
        <dbReference type="ARBA" id="ARBA00022737"/>
    </source>
</evidence>
<evidence type="ECO:0000256" key="3">
    <source>
        <dbReference type="PROSITE-ProRule" id="PRU00708"/>
    </source>
</evidence>
<dbReference type="Pfam" id="PF13041">
    <property type="entry name" value="PPR_2"/>
    <property type="match status" value="1"/>
</dbReference>
<protein>
    <recommendedName>
        <fullName evidence="6">Pentatricopeptide repeat-containing protein</fullName>
    </recommendedName>
</protein>
<sequence>MDAAFRIFHEMPRRGYSPDSYTYGTLINGLCRAGRIWEAIELLVEMEAIDCSPTLVTYSLLIHGLCQSNYLEAAIDLLKKIRSKGIEPNVYTYSSIMNGLCKNGDGNHNGAVEVLDRMKVQGLKPDARIVQGLCAEDNLNCAFQLDTSVRSRRISVESNTFESLVHCACKKGDRPSPSCSYY</sequence>
<feature type="repeat" description="PPR" evidence="3">
    <location>
        <begin position="19"/>
        <end position="53"/>
    </location>
</feature>
<evidence type="ECO:0008006" key="6">
    <source>
        <dbReference type="Google" id="ProtNLM"/>
    </source>
</evidence>
<dbReference type="PANTHER" id="PTHR47939:SF13">
    <property type="entry name" value="OS03G0201400 PROTEIN"/>
    <property type="match status" value="1"/>
</dbReference>
<feature type="repeat" description="PPR" evidence="3">
    <location>
        <begin position="54"/>
        <end position="88"/>
    </location>
</feature>
<dbReference type="Pfam" id="PF12854">
    <property type="entry name" value="PPR_1"/>
    <property type="match status" value="1"/>
</dbReference>
<evidence type="ECO:0000313" key="4">
    <source>
        <dbReference type="EMBL" id="CAI9783686.1"/>
    </source>
</evidence>